<dbReference type="Proteomes" id="UP000522081">
    <property type="component" value="Unassembled WGS sequence"/>
</dbReference>
<dbReference type="Pfam" id="PF04166">
    <property type="entry name" value="PdxA"/>
    <property type="match status" value="1"/>
</dbReference>
<dbReference type="PANTHER" id="PTHR30004">
    <property type="entry name" value="4-HYDROXYTHREONINE-4-PHOSPHATE DEHYDROGENASE"/>
    <property type="match status" value="1"/>
</dbReference>
<dbReference type="GO" id="GO:0050570">
    <property type="term" value="F:4-hydroxythreonine-4-phosphate dehydrogenase activity"/>
    <property type="evidence" value="ECO:0007669"/>
    <property type="project" value="UniProtKB-EC"/>
</dbReference>
<keyword evidence="1" id="KW-0479">Metal-binding</keyword>
<evidence type="ECO:0000256" key="1">
    <source>
        <dbReference type="ARBA" id="ARBA00022723"/>
    </source>
</evidence>
<keyword evidence="2 4" id="KW-0560">Oxidoreductase</keyword>
<reference evidence="4 5" key="1">
    <citation type="submission" date="2020-07" db="EMBL/GenBank/DDBJ databases">
        <title>Genomic Encyclopedia of Type Strains, Phase IV (KMG-IV): sequencing the most valuable type-strain genomes for metagenomic binning, comparative biology and taxonomic classification.</title>
        <authorList>
            <person name="Goeker M."/>
        </authorList>
    </citation>
    <scope>NUCLEOTIDE SEQUENCE [LARGE SCALE GENOMIC DNA]</scope>
    <source>
        <strain evidence="4 5">DSM 29043</strain>
    </source>
</reference>
<dbReference type="SUPFAM" id="SSF53659">
    <property type="entry name" value="Isocitrate/Isopropylmalate dehydrogenase-like"/>
    <property type="match status" value="1"/>
</dbReference>
<gene>
    <name evidence="4" type="ORF">FHS75_003527</name>
</gene>
<dbReference type="Gene3D" id="3.40.718.10">
    <property type="entry name" value="Isopropylmalate Dehydrogenase"/>
    <property type="match status" value="1"/>
</dbReference>
<dbReference type="AlphaFoldDB" id="A0A7Y9XYV5"/>
<evidence type="ECO:0000256" key="2">
    <source>
        <dbReference type="ARBA" id="ARBA00023002"/>
    </source>
</evidence>
<dbReference type="InterPro" id="IPR005255">
    <property type="entry name" value="PdxA_fam"/>
</dbReference>
<protein>
    <submittedName>
        <fullName evidence="4">4-hydroxythreonine-4-phosphate dehydrogenase</fullName>
        <ecNumber evidence="4">1.1.1.262</ecNumber>
    </submittedName>
</protein>
<dbReference type="RefSeq" id="WP_179408924.1">
    <property type="nucleotide sequence ID" value="NZ_BMGF01000018.1"/>
</dbReference>
<dbReference type="PANTHER" id="PTHR30004:SF6">
    <property type="entry name" value="D-THREONATE 4-PHOSPHATE DEHYDROGENASE"/>
    <property type="match status" value="1"/>
</dbReference>
<organism evidence="4 5">
    <name type="scientific">Novosphingobium marinum</name>
    <dbReference type="NCBI Taxonomy" id="1514948"/>
    <lineage>
        <taxon>Bacteria</taxon>
        <taxon>Pseudomonadati</taxon>
        <taxon>Pseudomonadota</taxon>
        <taxon>Alphaproteobacteria</taxon>
        <taxon>Sphingomonadales</taxon>
        <taxon>Sphingomonadaceae</taxon>
        <taxon>Novosphingobium</taxon>
    </lineage>
</organism>
<dbReference type="GO" id="GO:0046872">
    <property type="term" value="F:metal ion binding"/>
    <property type="evidence" value="ECO:0007669"/>
    <property type="project" value="UniProtKB-KW"/>
</dbReference>
<evidence type="ECO:0000313" key="4">
    <source>
        <dbReference type="EMBL" id="NYH97166.1"/>
    </source>
</evidence>
<dbReference type="EC" id="1.1.1.262" evidence="4"/>
<comment type="caution">
    <text evidence="4">The sequence shown here is derived from an EMBL/GenBank/DDBJ whole genome shotgun (WGS) entry which is preliminary data.</text>
</comment>
<dbReference type="EMBL" id="JACBZF010000015">
    <property type="protein sequence ID" value="NYH97166.1"/>
    <property type="molecule type" value="Genomic_DNA"/>
</dbReference>
<evidence type="ECO:0000313" key="5">
    <source>
        <dbReference type="Proteomes" id="UP000522081"/>
    </source>
</evidence>
<keyword evidence="3" id="KW-0520">NAD</keyword>
<dbReference type="GO" id="GO:0051287">
    <property type="term" value="F:NAD binding"/>
    <property type="evidence" value="ECO:0007669"/>
    <property type="project" value="InterPro"/>
</dbReference>
<proteinExistence type="predicted"/>
<accession>A0A7Y9XYV5</accession>
<evidence type="ECO:0000256" key="3">
    <source>
        <dbReference type="ARBA" id="ARBA00023027"/>
    </source>
</evidence>
<keyword evidence="5" id="KW-1185">Reference proteome</keyword>
<name>A0A7Y9XYV5_9SPHN</name>
<sequence length="331" mass="34358">MSGVSREKPIIATVIGDPGGIGPEVCVKALADGALGRMAHHLLIGDLEAIRVAATASGLNVRLRQIARPDEAASSDGAIAVLDPGNLAPGIWQVGQPSAASGRAVLAWIRLAEQLGRDGLIDGWIMAPVDSTSLKLSGGVDTLDDLQPPGTYLLRISQNLRIVPITEHISISDVPASVTREAVSQLLALVSKAFARWGVAAVRIGVAGLNPHAMGTEEVAEIAPAVAEARDSGLSVEGPISPDAIFRQAIEGRFDVVLSMYHDQGQIALKTAAFEGACTIYIGLNYVHLTVPHGSAMDIAGKGIAQPSSMTAAMRMATSLCLGYGFVDDHG</sequence>